<dbReference type="Gramene" id="PRQ44610">
    <property type="protein sequence ID" value="PRQ44610"/>
    <property type="gene ID" value="RchiOBHm_Chr3g0481131"/>
</dbReference>
<keyword evidence="3" id="KW-0378">Hydrolase</keyword>
<protein>
    <submittedName>
        <fullName evidence="5">Putative Ulp1 protease family catalytic domain-containing protein</fullName>
    </submittedName>
</protein>
<evidence type="ECO:0000313" key="6">
    <source>
        <dbReference type="Proteomes" id="UP000238479"/>
    </source>
</evidence>
<dbReference type="Pfam" id="PF02902">
    <property type="entry name" value="Peptidase_C48"/>
    <property type="match status" value="1"/>
</dbReference>
<dbReference type="Proteomes" id="UP000238479">
    <property type="component" value="Chromosome 3"/>
</dbReference>
<comment type="similarity">
    <text evidence="1">Belongs to the peptidase C48 family.</text>
</comment>
<dbReference type="PANTHER" id="PTHR33018">
    <property type="entry name" value="OS10G0338966 PROTEIN-RELATED"/>
    <property type="match status" value="1"/>
</dbReference>
<name>A0A2P6RDW1_ROSCH</name>
<evidence type="ECO:0000256" key="3">
    <source>
        <dbReference type="ARBA" id="ARBA00022801"/>
    </source>
</evidence>
<accession>A0A2P6RDW1</accession>
<sequence>MVDMVAFVDPDQTGTLGCGNPTERARSLSDRYRQGRLGQIFVVPYNSGAHWMLTIVNPNEEVVHFMDPLKRRLDTGEWKSIVNNSIKIYNAHKNRKGRKVIQWKNLAQKNDKTCGYFIMRYMKEIVEDKNLDFSMKWGTRSNLVYTVNDIDEIRAEWAEHVLKFPEN</sequence>
<keyword evidence="6" id="KW-1185">Reference proteome</keyword>
<dbReference type="GO" id="GO:0006508">
    <property type="term" value="P:proteolysis"/>
    <property type="evidence" value="ECO:0007669"/>
    <property type="project" value="UniProtKB-KW"/>
</dbReference>
<dbReference type="GO" id="GO:0008234">
    <property type="term" value="F:cysteine-type peptidase activity"/>
    <property type="evidence" value="ECO:0007669"/>
    <property type="project" value="InterPro"/>
</dbReference>
<dbReference type="EMBL" id="PDCK01000041">
    <property type="protein sequence ID" value="PRQ44610.1"/>
    <property type="molecule type" value="Genomic_DNA"/>
</dbReference>
<reference evidence="5 6" key="1">
    <citation type="journal article" date="2018" name="Nat. Genet.">
        <title>The Rosa genome provides new insights in the design of modern roses.</title>
        <authorList>
            <person name="Bendahmane M."/>
        </authorList>
    </citation>
    <scope>NUCLEOTIDE SEQUENCE [LARGE SCALE GENOMIC DNA]</scope>
    <source>
        <strain evidence="6">cv. Old Blush</strain>
    </source>
</reference>
<organism evidence="5 6">
    <name type="scientific">Rosa chinensis</name>
    <name type="common">China rose</name>
    <dbReference type="NCBI Taxonomy" id="74649"/>
    <lineage>
        <taxon>Eukaryota</taxon>
        <taxon>Viridiplantae</taxon>
        <taxon>Streptophyta</taxon>
        <taxon>Embryophyta</taxon>
        <taxon>Tracheophyta</taxon>
        <taxon>Spermatophyta</taxon>
        <taxon>Magnoliopsida</taxon>
        <taxon>eudicotyledons</taxon>
        <taxon>Gunneridae</taxon>
        <taxon>Pentapetalae</taxon>
        <taxon>rosids</taxon>
        <taxon>fabids</taxon>
        <taxon>Rosales</taxon>
        <taxon>Rosaceae</taxon>
        <taxon>Rosoideae</taxon>
        <taxon>Rosoideae incertae sedis</taxon>
        <taxon>Rosa</taxon>
    </lineage>
</organism>
<dbReference type="OMA" id="LNLICCG"/>
<evidence type="ECO:0000259" key="4">
    <source>
        <dbReference type="PROSITE" id="PS50600"/>
    </source>
</evidence>
<dbReference type="SUPFAM" id="SSF54001">
    <property type="entry name" value="Cysteine proteinases"/>
    <property type="match status" value="1"/>
</dbReference>
<dbReference type="InterPro" id="IPR038765">
    <property type="entry name" value="Papain-like_cys_pep_sf"/>
</dbReference>
<gene>
    <name evidence="5" type="ORF">RchiOBHm_Chr3g0481131</name>
</gene>
<feature type="domain" description="Ubiquitin-like protease family profile" evidence="4">
    <location>
        <begin position="1"/>
        <end position="125"/>
    </location>
</feature>
<evidence type="ECO:0000313" key="5">
    <source>
        <dbReference type="EMBL" id="PRQ44610.1"/>
    </source>
</evidence>
<dbReference type="InterPro" id="IPR003653">
    <property type="entry name" value="Peptidase_C48_C"/>
</dbReference>
<dbReference type="Gene3D" id="3.40.395.10">
    <property type="entry name" value="Adenoviral Proteinase, Chain A"/>
    <property type="match status" value="1"/>
</dbReference>
<dbReference type="PANTHER" id="PTHR33018:SF31">
    <property type="entry name" value="TRANSPOSASE, PTTA_EN_SPM, PLANT"/>
    <property type="match status" value="1"/>
</dbReference>
<keyword evidence="2 5" id="KW-0645">Protease</keyword>
<proteinExistence type="inferred from homology"/>
<dbReference type="PROSITE" id="PS50600">
    <property type="entry name" value="ULP_PROTEASE"/>
    <property type="match status" value="1"/>
</dbReference>
<dbReference type="AlphaFoldDB" id="A0A2P6RDW1"/>
<evidence type="ECO:0000256" key="2">
    <source>
        <dbReference type="ARBA" id="ARBA00022670"/>
    </source>
</evidence>
<evidence type="ECO:0000256" key="1">
    <source>
        <dbReference type="ARBA" id="ARBA00005234"/>
    </source>
</evidence>
<comment type="caution">
    <text evidence="5">The sequence shown here is derived from an EMBL/GenBank/DDBJ whole genome shotgun (WGS) entry which is preliminary data.</text>
</comment>